<comment type="caution">
    <text evidence="1">The sequence shown here is derived from an EMBL/GenBank/DDBJ whole genome shotgun (WGS) entry which is preliminary data.</text>
</comment>
<name>A0ACA9M1G8_9GLOM</name>
<sequence>PKRGKKNPELKKFLSTELKSNAEVMLLIQEAIYGPIFERLMPMSYANHVTKAALNLSKKLKPYIGIHWRMERGQIELMPKCAENLVTYIRNLSLTTRIETIYLATDYPLANNGNNKAQSRTFKNIGESHHTAMKILHSSFNVNTWVSTRALDYLQLYPIEGEHLKEELSGGGIQGIFDKLILLNADYFIAGPEGCCRLRSTFTFDVEERRQELFKNNETIKNIIDRWIL</sequence>
<keyword evidence="2" id="KW-1185">Reference proteome</keyword>
<gene>
    <name evidence="1" type="ORF">DHETER_LOCUS5677</name>
</gene>
<reference evidence="1" key="1">
    <citation type="submission" date="2021-06" db="EMBL/GenBank/DDBJ databases">
        <authorList>
            <person name="Kallberg Y."/>
            <person name="Tangrot J."/>
            <person name="Rosling A."/>
        </authorList>
    </citation>
    <scope>NUCLEOTIDE SEQUENCE</scope>
    <source>
        <strain evidence="1">IL203A</strain>
    </source>
</reference>
<accession>A0ACA9M1G8</accession>
<evidence type="ECO:0000313" key="2">
    <source>
        <dbReference type="Proteomes" id="UP000789702"/>
    </source>
</evidence>
<evidence type="ECO:0000313" key="1">
    <source>
        <dbReference type="EMBL" id="CAG8561701.1"/>
    </source>
</evidence>
<organism evidence="1 2">
    <name type="scientific">Dentiscutata heterogama</name>
    <dbReference type="NCBI Taxonomy" id="1316150"/>
    <lineage>
        <taxon>Eukaryota</taxon>
        <taxon>Fungi</taxon>
        <taxon>Fungi incertae sedis</taxon>
        <taxon>Mucoromycota</taxon>
        <taxon>Glomeromycotina</taxon>
        <taxon>Glomeromycetes</taxon>
        <taxon>Diversisporales</taxon>
        <taxon>Gigasporaceae</taxon>
        <taxon>Dentiscutata</taxon>
    </lineage>
</organism>
<protein>
    <submittedName>
        <fullName evidence="1">9692_t:CDS:1</fullName>
    </submittedName>
</protein>
<dbReference type="Proteomes" id="UP000789702">
    <property type="component" value="Unassembled WGS sequence"/>
</dbReference>
<proteinExistence type="predicted"/>
<feature type="non-terminal residue" evidence="1">
    <location>
        <position position="1"/>
    </location>
</feature>
<dbReference type="EMBL" id="CAJVPU010006484">
    <property type="protein sequence ID" value="CAG8561701.1"/>
    <property type="molecule type" value="Genomic_DNA"/>
</dbReference>